<organism evidence="1 2">
    <name type="scientific">Mycolicibacterium austroafricanum</name>
    <name type="common">Mycobacterium austroafricanum</name>
    <dbReference type="NCBI Taxonomy" id="39687"/>
    <lineage>
        <taxon>Bacteria</taxon>
        <taxon>Bacillati</taxon>
        <taxon>Actinomycetota</taxon>
        <taxon>Actinomycetes</taxon>
        <taxon>Mycobacteriales</taxon>
        <taxon>Mycobacteriaceae</taxon>
        <taxon>Mycolicibacterium</taxon>
    </lineage>
</organism>
<evidence type="ECO:0000313" key="2">
    <source>
        <dbReference type="Proteomes" id="UP001172687"/>
    </source>
</evidence>
<dbReference type="EMBL" id="JAUHTC010000002">
    <property type="protein sequence ID" value="MDN4516274.1"/>
    <property type="molecule type" value="Genomic_DNA"/>
</dbReference>
<comment type="caution">
    <text evidence="1">The sequence shown here is derived from an EMBL/GenBank/DDBJ whole genome shotgun (WGS) entry which is preliminary data.</text>
</comment>
<name>A0ABT8H690_MYCAO</name>
<reference evidence="1" key="1">
    <citation type="submission" date="2023-07" db="EMBL/GenBank/DDBJ databases">
        <title>Degradation of tert-butanol by M. austroafricanum TBA100.</title>
        <authorList>
            <person name="Helbich S."/>
            <person name="Vainshtein Y."/>
        </authorList>
    </citation>
    <scope>NUCLEOTIDE SEQUENCE</scope>
    <source>
        <strain evidence="1">TBA100</strain>
    </source>
</reference>
<protein>
    <submittedName>
        <fullName evidence="1">Uncharacterized protein</fullName>
    </submittedName>
</protein>
<proteinExistence type="predicted"/>
<feature type="non-terminal residue" evidence="1">
    <location>
        <position position="1"/>
    </location>
</feature>
<dbReference type="Proteomes" id="UP001172687">
    <property type="component" value="Unassembled WGS sequence"/>
</dbReference>
<accession>A0ABT8H690</accession>
<gene>
    <name evidence="1" type="ORF">QYF68_00320</name>
</gene>
<evidence type="ECO:0000313" key="1">
    <source>
        <dbReference type="EMBL" id="MDN4516274.1"/>
    </source>
</evidence>
<keyword evidence="2" id="KW-1185">Reference proteome</keyword>
<sequence>YEEALKAVTFSATQGVGIVRTITIDVTDDTGVQSLTSGLVLAGARNPLPPLVTPFGGRSYTIGNQPVKPVAAVDIVDADSDYLTSATVEVTLFGRSGDVLQFNGLAGVPISGSYDAGSRTLTLTGTATKAQYEAALKAITFTATGGAWTTRTLAIRVTDDAGVRSSAGLLTLSVW</sequence>